<evidence type="ECO:0000313" key="1">
    <source>
        <dbReference type="EMBL" id="EEF59480.1"/>
    </source>
</evidence>
<sequence length="30" mass="3304">MIVRVNHQGCFKRGNLLSNAHIGVKEVVLA</sequence>
<protein>
    <submittedName>
        <fullName evidence="1">Uncharacterized protein</fullName>
    </submittedName>
</protein>
<accession>B9XKY6</accession>
<evidence type="ECO:0000313" key="2">
    <source>
        <dbReference type="Proteomes" id="UP000003688"/>
    </source>
</evidence>
<reference evidence="1 2" key="1">
    <citation type="journal article" date="2011" name="J. Bacteriol.">
        <title>Genome sequence of 'Pedosphaera parvula' Ellin514, an aerobic Verrucomicrobial isolate from pasture soil.</title>
        <authorList>
            <person name="Kant R."/>
            <person name="van Passel M.W."/>
            <person name="Sangwan P."/>
            <person name="Palva A."/>
            <person name="Lucas S."/>
            <person name="Copeland A."/>
            <person name="Lapidus A."/>
            <person name="Glavina Del Rio T."/>
            <person name="Dalin E."/>
            <person name="Tice H."/>
            <person name="Bruce D."/>
            <person name="Goodwin L."/>
            <person name="Pitluck S."/>
            <person name="Chertkov O."/>
            <person name="Larimer F.W."/>
            <person name="Land M.L."/>
            <person name="Hauser L."/>
            <person name="Brettin T.S."/>
            <person name="Detter J.C."/>
            <person name="Han S."/>
            <person name="de Vos W.M."/>
            <person name="Janssen P.H."/>
            <person name="Smidt H."/>
        </authorList>
    </citation>
    <scope>NUCLEOTIDE SEQUENCE [LARGE SCALE GENOMIC DNA]</scope>
    <source>
        <strain evidence="1 2">Ellin514</strain>
    </source>
</reference>
<dbReference type="EMBL" id="ABOX02000027">
    <property type="protein sequence ID" value="EEF59480.1"/>
    <property type="molecule type" value="Genomic_DNA"/>
</dbReference>
<name>B9XKY6_PEDPL</name>
<dbReference type="Proteomes" id="UP000003688">
    <property type="component" value="Unassembled WGS sequence"/>
</dbReference>
<keyword evidence="2" id="KW-1185">Reference proteome</keyword>
<dbReference type="STRING" id="320771.Cflav_PD2324"/>
<comment type="caution">
    <text evidence="1">The sequence shown here is derived from an EMBL/GenBank/DDBJ whole genome shotgun (WGS) entry which is preliminary data.</text>
</comment>
<proteinExistence type="predicted"/>
<gene>
    <name evidence="1" type="ORF">Cflav_PD2324</name>
</gene>
<organism evidence="1 2">
    <name type="scientific">Pedosphaera parvula (strain Ellin514)</name>
    <dbReference type="NCBI Taxonomy" id="320771"/>
    <lineage>
        <taxon>Bacteria</taxon>
        <taxon>Pseudomonadati</taxon>
        <taxon>Verrucomicrobiota</taxon>
        <taxon>Pedosphaerae</taxon>
        <taxon>Pedosphaerales</taxon>
        <taxon>Pedosphaeraceae</taxon>
        <taxon>Pedosphaera</taxon>
    </lineage>
</organism>
<dbReference type="AlphaFoldDB" id="B9XKY6"/>